<name>A0A1T5HUJ0_9BACT</name>
<dbReference type="OrthoDB" id="947434at2"/>
<feature type="domain" description="Outer membrane protein beta-barrel" evidence="1">
    <location>
        <begin position="23"/>
        <end position="204"/>
    </location>
</feature>
<evidence type="ECO:0000313" key="3">
    <source>
        <dbReference type="Proteomes" id="UP000191055"/>
    </source>
</evidence>
<reference evidence="3" key="1">
    <citation type="submission" date="2017-02" db="EMBL/GenBank/DDBJ databases">
        <authorList>
            <person name="Varghese N."/>
            <person name="Submissions S."/>
        </authorList>
    </citation>
    <scope>NUCLEOTIDE SEQUENCE [LARGE SCALE GENOMIC DNA]</scope>
    <source>
        <strain evidence="3">DSM 24412</strain>
    </source>
</reference>
<gene>
    <name evidence="2" type="ORF">SAMN03080601_03637</name>
</gene>
<organism evidence="2 3">
    <name type="scientific">Alkalitalea saponilacus</name>
    <dbReference type="NCBI Taxonomy" id="889453"/>
    <lineage>
        <taxon>Bacteria</taxon>
        <taxon>Pseudomonadati</taxon>
        <taxon>Bacteroidota</taxon>
        <taxon>Bacteroidia</taxon>
        <taxon>Marinilabiliales</taxon>
        <taxon>Marinilabiliaceae</taxon>
        <taxon>Alkalitalea</taxon>
    </lineage>
</organism>
<dbReference type="EMBL" id="FUYV01000096">
    <property type="protein sequence ID" value="SKC24334.1"/>
    <property type="molecule type" value="Genomic_DNA"/>
</dbReference>
<evidence type="ECO:0000313" key="2">
    <source>
        <dbReference type="EMBL" id="SKC24334.1"/>
    </source>
</evidence>
<keyword evidence="3" id="KW-1185">Reference proteome</keyword>
<dbReference type="Pfam" id="PF13568">
    <property type="entry name" value="OMP_b-brl_2"/>
    <property type="match status" value="1"/>
</dbReference>
<dbReference type="RefSeq" id="WP_079559252.1">
    <property type="nucleotide sequence ID" value="NZ_CP021904.1"/>
</dbReference>
<proteinExistence type="predicted"/>
<protein>
    <submittedName>
        <fullName evidence="2">Outer membrane protein beta-barrel domain-containing protein</fullName>
    </submittedName>
</protein>
<dbReference type="KEGG" id="asx:CDL62_15595"/>
<dbReference type="InterPro" id="IPR025665">
    <property type="entry name" value="Beta-barrel_OMP_2"/>
</dbReference>
<dbReference type="AlphaFoldDB" id="A0A1T5HUJ0"/>
<evidence type="ECO:0000259" key="1">
    <source>
        <dbReference type="Pfam" id="PF13568"/>
    </source>
</evidence>
<dbReference type="KEGG" id="asx:CDL62_15740"/>
<sequence length="255" mass="29081">MISKSLFAILLLSISFLPQTSGEEIRWGLKGGLNFGYFNSEIGPWQDEKALSLTGNLEPFNISPRVGISGGLVMNYATDDLFGFFTELLYSPKGSTYQRQSMDVMQVSQSGGTTPVKEIIKYALDYIELPMGVFIQPHKRFNFKIGIAPALNVSSRIKSNYWEVDLDNDLMNQYPFNNIPGTPVKEEFDKVKFDFARSIIFSTSLEINYNTRKGYFFLNFNRMIGNVYNMEKMNGYNMETQNNVISLGFTYLLPR</sequence>
<dbReference type="Proteomes" id="UP000191055">
    <property type="component" value="Unassembled WGS sequence"/>
</dbReference>
<accession>A0A1T5HUJ0</accession>
<dbReference type="KEGG" id="asx:CDL62_15405"/>